<dbReference type="PANTHER" id="PTHR43643">
    <property type="entry name" value="HISTIDINOL-PHOSPHATE AMINOTRANSFERASE 2"/>
    <property type="match status" value="1"/>
</dbReference>
<proteinExistence type="inferred from homology"/>
<dbReference type="OrthoDB" id="9813612at2"/>
<evidence type="ECO:0000313" key="6">
    <source>
        <dbReference type="EMBL" id="AXY78189.1"/>
    </source>
</evidence>
<dbReference type="EMBL" id="CP032157">
    <property type="protein sequence ID" value="AXY78189.1"/>
    <property type="molecule type" value="Genomic_DNA"/>
</dbReference>
<dbReference type="PANTHER" id="PTHR43643:SF3">
    <property type="entry name" value="HISTIDINOL-PHOSPHATE AMINOTRANSFERASE"/>
    <property type="match status" value="1"/>
</dbReference>
<evidence type="ECO:0000256" key="1">
    <source>
        <dbReference type="ARBA" id="ARBA00007970"/>
    </source>
</evidence>
<name>A0A3B7MY82_9BACT</name>
<dbReference type="CDD" id="cd00609">
    <property type="entry name" value="AAT_like"/>
    <property type="match status" value="1"/>
</dbReference>
<dbReference type="RefSeq" id="WP_119054062.1">
    <property type="nucleotide sequence ID" value="NZ_CP032157.1"/>
</dbReference>
<keyword evidence="2 6" id="KW-0032">Aminotransferase</keyword>
<evidence type="ECO:0000256" key="2">
    <source>
        <dbReference type="ARBA" id="ARBA00022576"/>
    </source>
</evidence>
<evidence type="ECO:0000313" key="7">
    <source>
        <dbReference type="Proteomes" id="UP000263900"/>
    </source>
</evidence>
<dbReference type="InterPro" id="IPR004839">
    <property type="entry name" value="Aminotransferase_I/II_large"/>
</dbReference>
<sequence length="370" mass="40161">MKNAIARREWLKQTSMALAATGFIPSLFHGEKMIYPPPAVSIRLHANENPYGPSPLARTAMAAAIAGSNRYPWEQTTTLREKIGQQYQLSKDHVLMGAGSSEILGLVASFAALQPGNMISATPTFNLWWTVAQQQGMQVIEVPLTAGKEHDLPAMLSKITPDTRLVYVCNPNNPTGTIVAADRLSSFIIAASQKALVLLDEAYLEYTEEPSLAPLLASNKRLVIAKTFSKIHGMAGARIGYALAHPDLIQQLTALQPWANAGPSAVSVAGALASLDDKDFLLTSKKNNAAVRGYTAEALKAAGLPFIPSYTNFLYYSLQQDKGDFLKALANNNIRVGRIVEEKGKWARISIGTQDDMLAFVTTLRKTFTT</sequence>
<reference evidence="6 7" key="1">
    <citation type="submission" date="2018-09" db="EMBL/GenBank/DDBJ databases">
        <title>Genome sequencing of strain 6GH32-13.</title>
        <authorList>
            <person name="Weon H.-Y."/>
            <person name="Heo J."/>
            <person name="Kwon S.-W."/>
        </authorList>
    </citation>
    <scope>NUCLEOTIDE SEQUENCE [LARGE SCALE GENOMIC DNA]</scope>
    <source>
        <strain evidence="6 7">5GH32-13</strain>
    </source>
</reference>
<dbReference type="InterPro" id="IPR050106">
    <property type="entry name" value="HistidinolP_aminotransfase"/>
</dbReference>
<organism evidence="6 7">
    <name type="scientific">Paraflavitalea soli</name>
    <dbReference type="NCBI Taxonomy" id="2315862"/>
    <lineage>
        <taxon>Bacteria</taxon>
        <taxon>Pseudomonadati</taxon>
        <taxon>Bacteroidota</taxon>
        <taxon>Chitinophagia</taxon>
        <taxon>Chitinophagales</taxon>
        <taxon>Chitinophagaceae</taxon>
        <taxon>Paraflavitalea</taxon>
    </lineage>
</organism>
<feature type="domain" description="Aminotransferase class I/classII large" evidence="5">
    <location>
        <begin position="42"/>
        <end position="361"/>
    </location>
</feature>
<dbReference type="AlphaFoldDB" id="A0A3B7MY82"/>
<dbReference type="Proteomes" id="UP000263900">
    <property type="component" value="Chromosome"/>
</dbReference>
<gene>
    <name evidence="6" type="ORF">D3H65_31165</name>
</gene>
<comment type="similarity">
    <text evidence="1">Belongs to the class-II pyridoxal-phosphate-dependent aminotransferase family. Histidinol-phosphate aminotransferase subfamily.</text>
</comment>
<dbReference type="GO" id="GO:0030170">
    <property type="term" value="F:pyridoxal phosphate binding"/>
    <property type="evidence" value="ECO:0007669"/>
    <property type="project" value="InterPro"/>
</dbReference>
<dbReference type="Gene3D" id="3.40.640.10">
    <property type="entry name" value="Type I PLP-dependent aspartate aminotransferase-like (Major domain)"/>
    <property type="match status" value="1"/>
</dbReference>
<dbReference type="InterPro" id="IPR015422">
    <property type="entry name" value="PyrdxlP-dep_Trfase_small"/>
</dbReference>
<evidence type="ECO:0000256" key="3">
    <source>
        <dbReference type="ARBA" id="ARBA00022679"/>
    </source>
</evidence>
<protein>
    <submittedName>
        <fullName evidence="6">Histidinol-phosphate aminotransferase family protein</fullName>
    </submittedName>
</protein>
<dbReference type="InterPro" id="IPR015424">
    <property type="entry name" value="PyrdxlP-dep_Trfase"/>
</dbReference>
<keyword evidence="3 6" id="KW-0808">Transferase</keyword>
<dbReference type="Pfam" id="PF00155">
    <property type="entry name" value="Aminotran_1_2"/>
    <property type="match status" value="1"/>
</dbReference>
<keyword evidence="4" id="KW-0663">Pyridoxal phosphate</keyword>
<dbReference type="Gene3D" id="3.90.1150.10">
    <property type="entry name" value="Aspartate Aminotransferase, domain 1"/>
    <property type="match status" value="1"/>
</dbReference>
<evidence type="ECO:0000259" key="5">
    <source>
        <dbReference type="Pfam" id="PF00155"/>
    </source>
</evidence>
<accession>A0A3B7MY82</accession>
<keyword evidence="7" id="KW-1185">Reference proteome</keyword>
<dbReference type="InterPro" id="IPR015421">
    <property type="entry name" value="PyrdxlP-dep_Trfase_major"/>
</dbReference>
<evidence type="ECO:0000256" key="4">
    <source>
        <dbReference type="ARBA" id="ARBA00022898"/>
    </source>
</evidence>
<dbReference type="KEGG" id="pseg:D3H65_31165"/>
<dbReference type="GO" id="GO:0008483">
    <property type="term" value="F:transaminase activity"/>
    <property type="evidence" value="ECO:0007669"/>
    <property type="project" value="UniProtKB-KW"/>
</dbReference>
<dbReference type="SUPFAM" id="SSF53383">
    <property type="entry name" value="PLP-dependent transferases"/>
    <property type="match status" value="1"/>
</dbReference>